<sequence>MVALIVKGCFMPSFFLGAFNFGDKEGRIHTAEDARSTLLLNILSPIFRRAWLFLRLPLYCRSTEGESRSTLPLAYFSEWTRNY</sequence>
<proteinExistence type="predicted"/>
<name>A0A9P5YNQ3_9AGAR</name>
<protein>
    <submittedName>
        <fullName evidence="1">Uncharacterized protein</fullName>
    </submittedName>
</protein>
<organism evidence="1 2">
    <name type="scientific">Pholiota conissans</name>
    <dbReference type="NCBI Taxonomy" id="109636"/>
    <lineage>
        <taxon>Eukaryota</taxon>
        <taxon>Fungi</taxon>
        <taxon>Dikarya</taxon>
        <taxon>Basidiomycota</taxon>
        <taxon>Agaricomycotina</taxon>
        <taxon>Agaricomycetes</taxon>
        <taxon>Agaricomycetidae</taxon>
        <taxon>Agaricales</taxon>
        <taxon>Agaricineae</taxon>
        <taxon>Strophariaceae</taxon>
        <taxon>Pholiota</taxon>
    </lineage>
</organism>
<gene>
    <name evidence="1" type="ORF">BDN70DRAFT_489713</name>
</gene>
<reference evidence="1" key="1">
    <citation type="submission" date="2020-11" db="EMBL/GenBank/DDBJ databases">
        <authorList>
            <consortium name="DOE Joint Genome Institute"/>
            <person name="Ahrendt S."/>
            <person name="Riley R."/>
            <person name="Andreopoulos W."/>
            <person name="Labutti K."/>
            <person name="Pangilinan J."/>
            <person name="Ruiz-Duenas F.J."/>
            <person name="Barrasa J.M."/>
            <person name="Sanchez-Garcia M."/>
            <person name="Camarero S."/>
            <person name="Miyauchi S."/>
            <person name="Serrano A."/>
            <person name="Linde D."/>
            <person name="Babiker R."/>
            <person name="Drula E."/>
            <person name="Ayuso-Fernandez I."/>
            <person name="Pacheco R."/>
            <person name="Padilla G."/>
            <person name="Ferreira P."/>
            <person name="Barriuso J."/>
            <person name="Kellner H."/>
            <person name="Castanera R."/>
            <person name="Alfaro M."/>
            <person name="Ramirez L."/>
            <person name="Pisabarro A.G."/>
            <person name="Kuo A."/>
            <person name="Tritt A."/>
            <person name="Lipzen A."/>
            <person name="He G."/>
            <person name="Yan M."/>
            <person name="Ng V."/>
            <person name="Cullen D."/>
            <person name="Martin F."/>
            <person name="Rosso M.-N."/>
            <person name="Henrissat B."/>
            <person name="Hibbett D."/>
            <person name="Martinez A.T."/>
            <person name="Grigoriev I.V."/>
        </authorList>
    </citation>
    <scope>NUCLEOTIDE SEQUENCE</scope>
    <source>
        <strain evidence="1">CIRM-BRFM 674</strain>
    </source>
</reference>
<evidence type="ECO:0000313" key="1">
    <source>
        <dbReference type="EMBL" id="KAF9472303.1"/>
    </source>
</evidence>
<comment type="caution">
    <text evidence="1">The sequence shown here is derived from an EMBL/GenBank/DDBJ whole genome shotgun (WGS) entry which is preliminary data.</text>
</comment>
<dbReference type="EMBL" id="MU155551">
    <property type="protein sequence ID" value="KAF9472303.1"/>
    <property type="molecule type" value="Genomic_DNA"/>
</dbReference>
<evidence type="ECO:0000313" key="2">
    <source>
        <dbReference type="Proteomes" id="UP000807469"/>
    </source>
</evidence>
<accession>A0A9P5YNQ3</accession>
<keyword evidence="2" id="KW-1185">Reference proteome</keyword>
<dbReference type="Proteomes" id="UP000807469">
    <property type="component" value="Unassembled WGS sequence"/>
</dbReference>
<dbReference type="AlphaFoldDB" id="A0A9P5YNQ3"/>